<dbReference type="AlphaFoldDB" id="A0AAJ1IHH1"/>
<accession>A0AAJ1IHH1</accession>
<dbReference type="EMBL" id="JAQQAL010000039">
    <property type="protein sequence ID" value="MDC7228023.1"/>
    <property type="molecule type" value="Genomic_DNA"/>
</dbReference>
<organism evidence="1 2">
    <name type="scientific">Candidatus Thalassospirochaeta sargassi</name>
    <dbReference type="NCBI Taxonomy" id="3119039"/>
    <lineage>
        <taxon>Bacteria</taxon>
        <taxon>Pseudomonadati</taxon>
        <taxon>Spirochaetota</taxon>
        <taxon>Spirochaetia</taxon>
        <taxon>Spirochaetales</taxon>
        <taxon>Spirochaetaceae</taxon>
        <taxon>Candidatus Thalassospirochaeta</taxon>
    </lineage>
</organism>
<sequence length="302" mass="34325">MNIYINEQQIDFKLENETVLREVIAGLDSWAGESGYHMQEIFFDDKDYFEGSNDETPVESIKELRVTAKNSFQIHQDNLQLLYQYVSLFVKSLEGGNKKLLDELKENAEPVTGLLADFLGEKIDSEDAVSAGLLTNINLFDPETYQTDDEHFITLVRQLTGLKIILNERISELSDPIGELGKTVKALKLSQEEINNISVLLQTGKDREALNSIIRFSELSQKTLRLYQVLKNTGYVNLEELVVDGKKFSEYYLDLNGILSELLEAFTANDSVLIGDLLEYEIAPRLESLTTVLEEILKENQQ</sequence>
<reference evidence="1 2" key="1">
    <citation type="submission" date="2022-12" db="EMBL/GenBank/DDBJ databases">
        <title>Metagenome assembled genome from gulf of manar.</title>
        <authorList>
            <person name="Kohli P."/>
            <person name="Pk S."/>
            <person name="Venkata Ramana C."/>
            <person name="Sasikala C."/>
        </authorList>
    </citation>
    <scope>NUCLEOTIDE SEQUENCE [LARGE SCALE GENOMIC DNA]</scope>
    <source>
        <strain evidence="1">JB008</strain>
    </source>
</reference>
<name>A0AAJ1IHH1_9SPIO</name>
<dbReference type="Proteomes" id="UP001221217">
    <property type="component" value="Unassembled WGS sequence"/>
</dbReference>
<gene>
    <name evidence="1" type="ORF">PQJ61_14770</name>
</gene>
<comment type="caution">
    <text evidence="1">The sequence shown here is derived from an EMBL/GenBank/DDBJ whole genome shotgun (WGS) entry which is preliminary data.</text>
</comment>
<protein>
    <submittedName>
        <fullName evidence="1">Uncharacterized protein</fullName>
    </submittedName>
</protein>
<proteinExistence type="predicted"/>
<evidence type="ECO:0000313" key="2">
    <source>
        <dbReference type="Proteomes" id="UP001221217"/>
    </source>
</evidence>
<evidence type="ECO:0000313" key="1">
    <source>
        <dbReference type="EMBL" id="MDC7228023.1"/>
    </source>
</evidence>